<feature type="transmembrane region" description="Helical" evidence="9">
    <location>
        <begin position="21"/>
        <end position="37"/>
    </location>
</feature>
<evidence type="ECO:0000256" key="10">
    <source>
        <dbReference type="RuleBase" id="RU000594"/>
    </source>
</evidence>
<keyword evidence="7 9" id="KW-1133">Transmembrane helix</keyword>
<keyword evidence="2 9" id="KW-1003">Cell membrane</keyword>
<dbReference type="KEGG" id="phy:AJ81_01975"/>
<keyword evidence="8 9" id="KW-0472">Membrane</keyword>
<dbReference type="GO" id="GO:0004190">
    <property type="term" value="F:aspartic-type endopeptidase activity"/>
    <property type="evidence" value="ECO:0007669"/>
    <property type="project" value="UniProtKB-UniRule"/>
</dbReference>
<evidence type="ECO:0000256" key="1">
    <source>
        <dbReference type="ARBA" id="ARBA00006139"/>
    </source>
</evidence>
<dbReference type="EC" id="3.4.23.36" evidence="9"/>
<comment type="subcellular location">
    <subcellularLocation>
        <location evidence="9">Cell membrane</location>
        <topology evidence="9">Multi-pass membrane protein</topology>
    </subcellularLocation>
</comment>
<comment type="similarity">
    <text evidence="1 9 11">Belongs to the peptidase A8 family.</text>
</comment>
<evidence type="ECO:0000256" key="2">
    <source>
        <dbReference type="ARBA" id="ARBA00022475"/>
    </source>
</evidence>
<keyword evidence="13" id="KW-1185">Reference proteome</keyword>
<evidence type="ECO:0000313" key="13">
    <source>
        <dbReference type="Proteomes" id="UP000077469"/>
    </source>
</evidence>
<dbReference type="Proteomes" id="UP000077469">
    <property type="component" value="Chromosome"/>
</dbReference>
<dbReference type="UniPathway" id="UPA00665"/>
<accession>A0A0X1KPJ5</accession>
<dbReference type="EMBL" id="CP007141">
    <property type="protein sequence ID" value="AJC73173.1"/>
    <property type="molecule type" value="Genomic_DNA"/>
</dbReference>
<dbReference type="PANTHER" id="PTHR33695">
    <property type="entry name" value="LIPOPROTEIN SIGNAL PEPTIDASE"/>
    <property type="match status" value="1"/>
</dbReference>
<evidence type="ECO:0000256" key="11">
    <source>
        <dbReference type="RuleBase" id="RU004181"/>
    </source>
</evidence>
<dbReference type="PROSITE" id="PS00855">
    <property type="entry name" value="SPASE_II"/>
    <property type="match status" value="1"/>
</dbReference>
<evidence type="ECO:0000256" key="8">
    <source>
        <dbReference type="ARBA" id="ARBA00023136"/>
    </source>
</evidence>
<dbReference type="PaxDb" id="1123384-AJ81_01975"/>
<evidence type="ECO:0000313" key="12">
    <source>
        <dbReference type="EMBL" id="AJC73173.1"/>
    </source>
</evidence>
<comment type="pathway">
    <text evidence="9">Protein modification; lipoprotein biosynthesis (signal peptide cleavage).</text>
</comment>
<keyword evidence="3 9" id="KW-0645">Protease</keyword>
<keyword evidence="6 9" id="KW-0378">Hydrolase</keyword>
<dbReference type="RefSeq" id="WP_038059655.1">
    <property type="nucleotide sequence ID" value="NC_022795.1"/>
</dbReference>
<gene>
    <name evidence="9" type="primary">lspA</name>
    <name evidence="12" type="ORF">AJ81_01975</name>
</gene>
<comment type="function">
    <text evidence="9 10">This protein specifically catalyzes the removal of signal peptides from prolipoproteins.</text>
</comment>
<dbReference type="GO" id="GO:0005886">
    <property type="term" value="C:plasma membrane"/>
    <property type="evidence" value="ECO:0007669"/>
    <property type="project" value="UniProtKB-SubCell"/>
</dbReference>
<comment type="caution">
    <text evidence="9">Lacks conserved residue(s) required for the propagation of feature annotation.</text>
</comment>
<evidence type="ECO:0000256" key="3">
    <source>
        <dbReference type="ARBA" id="ARBA00022670"/>
    </source>
</evidence>
<evidence type="ECO:0000256" key="6">
    <source>
        <dbReference type="ARBA" id="ARBA00022801"/>
    </source>
</evidence>
<evidence type="ECO:0000256" key="5">
    <source>
        <dbReference type="ARBA" id="ARBA00022750"/>
    </source>
</evidence>
<dbReference type="PANTHER" id="PTHR33695:SF1">
    <property type="entry name" value="LIPOPROTEIN SIGNAL PEPTIDASE"/>
    <property type="match status" value="1"/>
</dbReference>
<dbReference type="PATRIC" id="fig|1123384.7.peg.391"/>
<dbReference type="HAMAP" id="MF_00161">
    <property type="entry name" value="LspA"/>
    <property type="match status" value="1"/>
</dbReference>
<dbReference type="AlphaFoldDB" id="A0A0X1KPJ5"/>
<dbReference type="GO" id="GO:0006508">
    <property type="term" value="P:proteolysis"/>
    <property type="evidence" value="ECO:0007669"/>
    <property type="project" value="UniProtKB-KW"/>
</dbReference>
<dbReference type="OrthoDB" id="9810259at2"/>
<evidence type="ECO:0000256" key="4">
    <source>
        <dbReference type="ARBA" id="ARBA00022692"/>
    </source>
</evidence>
<keyword evidence="4 9" id="KW-0812">Transmembrane</keyword>
<dbReference type="NCBIfam" id="TIGR00077">
    <property type="entry name" value="lspA"/>
    <property type="match status" value="1"/>
</dbReference>
<name>A0A0X1KPJ5_9THEM</name>
<keyword evidence="5 9" id="KW-0064">Aspartyl protease</keyword>
<evidence type="ECO:0000256" key="7">
    <source>
        <dbReference type="ARBA" id="ARBA00022989"/>
    </source>
</evidence>
<dbReference type="Pfam" id="PF01252">
    <property type="entry name" value="Peptidase_A8"/>
    <property type="match status" value="1"/>
</dbReference>
<dbReference type="PRINTS" id="PR00781">
    <property type="entry name" value="LIPOSIGPTASE"/>
</dbReference>
<proteinExistence type="inferred from homology"/>
<feature type="active site" evidence="9">
    <location>
        <position position="104"/>
    </location>
</feature>
<evidence type="ECO:0000256" key="9">
    <source>
        <dbReference type="HAMAP-Rule" id="MF_00161"/>
    </source>
</evidence>
<reference evidence="12 13" key="1">
    <citation type="submission" date="2014-01" db="EMBL/GenBank/DDBJ databases">
        <title>Genome sequencing of Thermotog hypogea.</title>
        <authorList>
            <person name="Zhang X."/>
            <person name="Alvare G."/>
            <person name="Fristensky B."/>
            <person name="Chen L."/>
            <person name="Suen T."/>
            <person name="Chen Q."/>
            <person name="Ma K."/>
        </authorList>
    </citation>
    <scope>NUCLEOTIDE SEQUENCE [LARGE SCALE GENOMIC DNA]</scope>
    <source>
        <strain evidence="12 13">DSM 11164</strain>
    </source>
</reference>
<feature type="transmembrane region" description="Helical" evidence="9">
    <location>
        <begin position="43"/>
        <end position="68"/>
    </location>
</feature>
<sequence length="147" mass="16584">MFWVTFVVLMDQLSKMLIERFLTIPTFVVPGILWFTYTKNTGIAFGMFARSGWIVWVTFFATLFLALVPKFVKCSTLTKAGLQMIVGGAIGNVIDRFRLGYVVDFINLRYFPAVFNVADLFITIGGILVLVSLLRGEQPLDNKGEQE</sequence>
<protein>
    <recommendedName>
        <fullName evidence="9">Lipoprotein signal peptidase</fullName>
        <ecNumber evidence="9">3.4.23.36</ecNumber>
    </recommendedName>
    <alternativeName>
        <fullName evidence="9">Prolipoprotein signal peptidase</fullName>
    </alternativeName>
    <alternativeName>
        <fullName evidence="9">Signal peptidase II</fullName>
        <shortName evidence="9">SPase II</shortName>
    </alternativeName>
</protein>
<dbReference type="STRING" id="1123384.AJ81_01975"/>
<dbReference type="InterPro" id="IPR001872">
    <property type="entry name" value="Peptidase_A8"/>
</dbReference>
<organism evidence="12 13">
    <name type="scientific">Pseudothermotoga hypogea DSM 11164 = NBRC 106472</name>
    <dbReference type="NCBI Taxonomy" id="1123384"/>
    <lineage>
        <taxon>Bacteria</taxon>
        <taxon>Thermotogati</taxon>
        <taxon>Thermotogota</taxon>
        <taxon>Thermotogae</taxon>
        <taxon>Thermotogales</taxon>
        <taxon>Thermotogaceae</taxon>
        <taxon>Pseudothermotoga</taxon>
    </lineage>
</organism>
<comment type="catalytic activity">
    <reaction evidence="9 10">
        <text>Release of signal peptides from bacterial membrane prolipoproteins. Hydrolyzes -Xaa-Yaa-Zaa-|-(S,diacylglyceryl)Cys-, in which Xaa is hydrophobic (preferably Leu), and Yaa (Ala or Ser) and Zaa (Gly or Ala) have small, neutral side chains.</text>
        <dbReference type="EC" id="3.4.23.36"/>
    </reaction>
</comment>
<feature type="active site" evidence="9">
    <location>
        <position position="119"/>
    </location>
</feature>
<feature type="transmembrane region" description="Helical" evidence="9">
    <location>
        <begin position="113"/>
        <end position="134"/>
    </location>
</feature>